<keyword evidence="5" id="KW-0694">RNA-binding</keyword>
<evidence type="ECO:0000256" key="1">
    <source>
        <dbReference type="ARBA" id="ARBA00004496"/>
    </source>
</evidence>
<dbReference type="GO" id="GO:0003723">
    <property type="term" value="F:RNA binding"/>
    <property type="evidence" value="ECO:0007669"/>
    <property type="project" value="UniProtKB-KW"/>
</dbReference>
<dbReference type="Pfam" id="PF00107">
    <property type="entry name" value="ADH_zinc_N"/>
    <property type="match status" value="1"/>
</dbReference>
<dbReference type="RefSeq" id="WP_016545961.1">
    <property type="nucleotide sequence ID" value="NZ_NPDT01000001.1"/>
</dbReference>
<gene>
    <name evidence="8" type="primary">ccrA</name>
    <name evidence="8" type="ORF">CH371_03965</name>
</gene>
<proteinExistence type="predicted"/>
<dbReference type="InterPro" id="IPR002364">
    <property type="entry name" value="Quin_OxRdtase/zeta-crystal_CS"/>
</dbReference>
<dbReference type="CDD" id="cd08246">
    <property type="entry name" value="crotonyl_coA_red"/>
    <property type="match status" value="1"/>
</dbReference>
<evidence type="ECO:0000256" key="5">
    <source>
        <dbReference type="ARBA" id="ARBA00022884"/>
    </source>
</evidence>
<dbReference type="InterPro" id="IPR013149">
    <property type="entry name" value="ADH-like_C"/>
</dbReference>
<dbReference type="AlphaFoldDB" id="A0A2M9ZFM9"/>
<dbReference type="GO" id="GO:0043880">
    <property type="term" value="F:crotonyl-CoA reductase activity"/>
    <property type="evidence" value="ECO:0007669"/>
    <property type="project" value="InterPro"/>
</dbReference>
<accession>A0A2M9ZFM9</accession>
<dbReference type="GO" id="GO:0005737">
    <property type="term" value="C:cytoplasm"/>
    <property type="evidence" value="ECO:0007669"/>
    <property type="project" value="UniProtKB-SubCell"/>
</dbReference>
<dbReference type="GO" id="GO:0008270">
    <property type="term" value="F:zinc ion binding"/>
    <property type="evidence" value="ECO:0007669"/>
    <property type="project" value="InterPro"/>
</dbReference>
<evidence type="ECO:0000256" key="6">
    <source>
        <dbReference type="ARBA" id="ARBA00022990"/>
    </source>
</evidence>
<comment type="subunit">
    <text evidence="2">Homotetramer.</text>
</comment>
<dbReference type="InterPro" id="IPR051603">
    <property type="entry name" value="Zinc-ADH_QOR/CCCR"/>
</dbReference>
<dbReference type="PANTHER" id="PTHR44154:SF1">
    <property type="entry name" value="QUINONE OXIDOREDUCTASE"/>
    <property type="match status" value="1"/>
</dbReference>
<dbReference type="EMBL" id="NPDT01000001">
    <property type="protein sequence ID" value="PJZ67221.1"/>
    <property type="molecule type" value="Genomic_DNA"/>
</dbReference>
<evidence type="ECO:0000313" key="8">
    <source>
        <dbReference type="EMBL" id="PJZ67221.1"/>
    </source>
</evidence>
<dbReference type="SMART" id="SM00829">
    <property type="entry name" value="PKS_ER"/>
    <property type="match status" value="1"/>
</dbReference>
<evidence type="ECO:0000256" key="2">
    <source>
        <dbReference type="ARBA" id="ARBA00011881"/>
    </source>
</evidence>
<keyword evidence="4" id="KW-0521">NADP</keyword>
<dbReference type="InterPro" id="IPR036291">
    <property type="entry name" value="NAD(P)-bd_dom_sf"/>
</dbReference>
<dbReference type="InterPro" id="IPR011032">
    <property type="entry name" value="GroES-like_sf"/>
</dbReference>
<keyword evidence="3" id="KW-0963">Cytoplasm</keyword>
<dbReference type="NCBIfam" id="TIGR01751">
    <property type="entry name" value="crot-CoA-red"/>
    <property type="match status" value="1"/>
</dbReference>
<keyword evidence="6" id="KW-0007">Acetylation</keyword>
<dbReference type="InterPro" id="IPR020843">
    <property type="entry name" value="ER"/>
</dbReference>
<name>A0A2M9ZFM9_9LEPT</name>
<dbReference type="InterPro" id="IPR010085">
    <property type="entry name" value="Crot_CoA_red"/>
</dbReference>
<sequence>MSSIPEIIPIGQLPPLGVVPKKMHAQVIRPERFGDPIQSIQKEEIDVPEIAPDEVLVAVMAAGINYNNVWAGLGYPVDVIAARNKKGEPEKFHIGGSDASGIVYKVGSEVKNVKVGDEVVLHCGIWDKNDPWVKAGNDPMFAPSQLIWGYETNWGSFAQFCKVQDHQCLPKPKHLSWEESAAYMLVGATAYRMLHHWKPNDVKPGDVVLIWGGAGGLGAMAIQIVKAAGGIPIAVVSSDDKIDFCKKLGAAGVINRNNFKHWGALTSDINKPEVFAQWTKSAREFGKAIWDIAGKGNNPKIVFEHPGETTIPTSVFVCETGGMVVICAGTTGYNATVDLRYLWMRQKRLQGSHFANDENSIGLNQLVIDKKVDPVLAHTFTFDETGKAHQLMKENKHPSGNMSILVGADKPGLGKK</sequence>
<dbReference type="Proteomes" id="UP000231912">
    <property type="component" value="Unassembled WGS sequence"/>
</dbReference>
<reference evidence="8 9" key="1">
    <citation type="submission" date="2017-07" db="EMBL/GenBank/DDBJ databases">
        <title>Leptospira spp. isolated from tropical soils.</title>
        <authorList>
            <person name="Thibeaux R."/>
            <person name="Iraola G."/>
            <person name="Ferres I."/>
            <person name="Bierque E."/>
            <person name="Girault D."/>
            <person name="Soupe-Gilbert M.-E."/>
            <person name="Picardeau M."/>
            <person name="Goarant C."/>
        </authorList>
    </citation>
    <scope>NUCLEOTIDE SEQUENCE [LARGE SCALE GENOMIC DNA]</scope>
    <source>
        <strain evidence="8 9">FH2-C-A2</strain>
    </source>
</reference>
<dbReference type="InterPro" id="IPR013154">
    <property type="entry name" value="ADH-like_N"/>
</dbReference>
<dbReference type="SUPFAM" id="SSF51735">
    <property type="entry name" value="NAD(P)-binding Rossmann-fold domains"/>
    <property type="match status" value="1"/>
</dbReference>
<comment type="caution">
    <text evidence="8">The sequence shown here is derived from an EMBL/GenBank/DDBJ whole genome shotgun (WGS) entry which is preliminary data.</text>
</comment>
<dbReference type="Gene3D" id="3.90.180.10">
    <property type="entry name" value="Medium-chain alcohol dehydrogenases, catalytic domain"/>
    <property type="match status" value="1"/>
</dbReference>
<evidence type="ECO:0000313" key="9">
    <source>
        <dbReference type="Proteomes" id="UP000231912"/>
    </source>
</evidence>
<organism evidence="8 9">
    <name type="scientific">Leptospira wolffii</name>
    <dbReference type="NCBI Taxonomy" id="409998"/>
    <lineage>
        <taxon>Bacteria</taxon>
        <taxon>Pseudomonadati</taxon>
        <taxon>Spirochaetota</taxon>
        <taxon>Spirochaetia</taxon>
        <taxon>Leptospirales</taxon>
        <taxon>Leptospiraceae</taxon>
        <taxon>Leptospira</taxon>
    </lineage>
</organism>
<dbReference type="SUPFAM" id="SSF50129">
    <property type="entry name" value="GroES-like"/>
    <property type="match status" value="1"/>
</dbReference>
<protein>
    <submittedName>
        <fullName evidence="8">Crotonyl-CoA carboxylase/reductase</fullName>
    </submittedName>
</protein>
<dbReference type="PROSITE" id="PS01162">
    <property type="entry name" value="QOR_ZETA_CRYSTAL"/>
    <property type="match status" value="1"/>
</dbReference>
<dbReference type="Pfam" id="PF08240">
    <property type="entry name" value="ADH_N"/>
    <property type="match status" value="1"/>
</dbReference>
<comment type="subcellular location">
    <subcellularLocation>
        <location evidence="1">Cytoplasm</location>
    </subcellularLocation>
</comment>
<feature type="domain" description="Enoyl reductase (ER)" evidence="7">
    <location>
        <begin position="35"/>
        <end position="397"/>
    </location>
</feature>
<dbReference type="Gene3D" id="3.40.50.720">
    <property type="entry name" value="NAD(P)-binding Rossmann-like Domain"/>
    <property type="match status" value="1"/>
</dbReference>
<dbReference type="PANTHER" id="PTHR44154">
    <property type="entry name" value="QUINONE OXIDOREDUCTASE"/>
    <property type="match status" value="1"/>
</dbReference>
<evidence type="ECO:0000256" key="3">
    <source>
        <dbReference type="ARBA" id="ARBA00022490"/>
    </source>
</evidence>
<evidence type="ECO:0000259" key="7">
    <source>
        <dbReference type="SMART" id="SM00829"/>
    </source>
</evidence>
<evidence type="ECO:0000256" key="4">
    <source>
        <dbReference type="ARBA" id="ARBA00022857"/>
    </source>
</evidence>